<keyword evidence="9" id="KW-1185">Reference proteome</keyword>
<evidence type="ECO:0000313" key="8">
    <source>
        <dbReference type="EMBL" id="SLM36822.1"/>
    </source>
</evidence>
<dbReference type="InterPro" id="IPR052337">
    <property type="entry name" value="SAT4-like"/>
</dbReference>
<dbReference type="PANTHER" id="PTHR33048">
    <property type="entry name" value="PTH11-LIKE INTEGRAL MEMBRANE PROTEIN (AFU_ORTHOLOGUE AFUA_5G11245)"/>
    <property type="match status" value="1"/>
</dbReference>
<keyword evidence="3 6" id="KW-1133">Transmembrane helix</keyword>
<dbReference type="InterPro" id="IPR049326">
    <property type="entry name" value="Rhodopsin_dom_fungi"/>
</dbReference>
<evidence type="ECO:0000256" key="3">
    <source>
        <dbReference type="ARBA" id="ARBA00022989"/>
    </source>
</evidence>
<feature type="transmembrane region" description="Helical" evidence="6">
    <location>
        <begin position="128"/>
        <end position="154"/>
    </location>
</feature>
<feature type="transmembrane region" description="Helical" evidence="6">
    <location>
        <begin position="96"/>
        <end position="116"/>
    </location>
</feature>
<dbReference type="PANTHER" id="PTHR33048:SF146">
    <property type="entry name" value="INTEGRAL MEMBRANE PROTEIN"/>
    <property type="match status" value="1"/>
</dbReference>
<name>A0A1W5D1H8_9LECA</name>
<keyword evidence="4 6" id="KW-0472">Membrane</keyword>
<dbReference type="Proteomes" id="UP000192927">
    <property type="component" value="Unassembled WGS sequence"/>
</dbReference>
<feature type="transmembrane region" description="Helical" evidence="6">
    <location>
        <begin position="12"/>
        <end position="34"/>
    </location>
</feature>
<comment type="subcellular location">
    <subcellularLocation>
        <location evidence="1">Membrane</location>
        <topology evidence="1">Multi-pass membrane protein</topology>
    </subcellularLocation>
</comment>
<evidence type="ECO:0000256" key="4">
    <source>
        <dbReference type="ARBA" id="ARBA00023136"/>
    </source>
</evidence>
<feature type="transmembrane region" description="Helical" evidence="6">
    <location>
        <begin position="46"/>
        <end position="64"/>
    </location>
</feature>
<evidence type="ECO:0000256" key="6">
    <source>
        <dbReference type="SAM" id="Phobius"/>
    </source>
</evidence>
<evidence type="ECO:0000256" key="1">
    <source>
        <dbReference type="ARBA" id="ARBA00004141"/>
    </source>
</evidence>
<feature type="domain" description="Rhodopsin" evidence="7">
    <location>
        <begin position="30"/>
        <end position="222"/>
    </location>
</feature>
<evidence type="ECO:0000256" key="2">
    <source>
        <dbReference type="ARBA" id="ARBA00022692"/>
    </source>
</evidence>
<reference evidence="9" key="1">
    <citation type="submission" date="2017-03" db="EMBL/GenBank/DDBJ databases">
        <authorList>
            <person name="Sharma R."/>
            <person name="Thines M."/>
        </authorList>
    </citation>
    <scope>NUCLEOTIDE SEQUENCE [LARGE SCALE GENOMIC DNA]</scope>
</reference>
<evidence type="ECO:0000313" key="9">
    <source>
        <dbReference type="Proteomes" id="UP000192927"/>
    </source>
</evidence>
<protein>
    <recommendedName>
        <fullName evidence="7">Rhodopsin domain-containing protein</fullName>
    </recommendedName>
</protein>
<feature type="transmembrane region" description="Helical" evidence="6">
    <location>
        <begin position="160"/>
        <end position="178"/>
    </location>
</feature>
<dbReference type="Pfam" id="PF20684">
    <property type="entry name" value="Fung_rhodopsin"/>
    <property type="match status" value="1"/>
</dbReference>
<dbReference type="AlphaFoldDB" id="A0A1W5D1H8"/>
<evidence type="ECO:0000259" key="7">
    <source>
        <dbReference type="Pfam" id="PF20684"/>
    </source>
</evidence>
<evidence type="ECO:0000256" key="5">
    <source>
        <dbReference type="ARBA" id="ARBA00038359"/>
    </source>
</evidence>
<organism evidence="8 9">
    <name type="scientific">Lasallia pustulata</name>
    <dbReference type="NCBI Taxonomy" id="136370"/>
    <lineage>
        <taxon>Eukaryota</taxon>
        <taxon>Fungi</taxon>
        <taxon>Dikarya</taxon>
        <taxon>Ascomycota</taxon>
        <taxon>Pezizomycotina</taxon>
        <taxon>Lecanoromycetes</taxon>
        <taxon>OSLEUM clade</taxon>
        <taxon>Umbilicariomycetidae</taxon>
        <taxon>Umbilicariales</taxon>
        <taxon>Umbilicariaceae</taxon>
        <taxon>Lasallia</taxon>
    </lineage>
</organism>
<accession>A0A1W5D1H8</accession>
<feature type="transmembrane region" description="Helical" evidence="6">
    <location>
        <begin position="190"/>
        <end position="218"/>
    </location>
</feature>
<proteinExistence type="inferred from homology"/>
<sequence>MSDLCDEDRGSVSLALTWILLSLATVTVVLRLYVKLSLHHNVSQDDYTALASLLLGLISGGFFTKTIAEGMGRHINCLPSEQIVSMLEWSALSEPVNVIGIGVVKISVCLCLIGVVDKARRRISRFLWILIAFIIVTHLGLALVFFLHCIPLAALWNHQVQGADILTDLVCAGIPIFVIHRLQMNRRTKIALCCLMGLGVFTAGCAVAKAVTLVGVFADDYTCKALKQQIPNQPYKAYTWLREFHGTSNVGSVNLSFPSVPKPTIPNPQTPAPKGSGRTGLGGPWALVQIP</sequence>
<dbReference type="GO" id="GO:0016020">
    <property type="term" value="C:membrane"/>
    <property type="evidence" value="ECO:0007669"/>
    <property type="project" value="UniProtKB-SubCell"/>
</dbReference>
<dbReference type="EMBL" id="FWEW01001349">
    <property type="protein sequence ID" value="SLM36822.1"/>
    <property type="molecule type" value="Genomic_DNA"/>
</dbReference>
<comment type="similarity">
    <text evidence="5">Belongs to the SAT4 family.</text>
</comment>
<keyword evidence="2 6" id="KW-0812">Transmembrane</keyword>